<keyword evidence="3 5" id="KW-1133">Transmembrane helix</keyword>
<evidence type="ECO:0000256" key="5">
    <source>
        <dbReference type="SAM" id="Phobius"/>
    </source>
</evidence>
<sequence length="67" mass="7717">MPDLVIGGLSLPHFISTLCFALFAWMIIRRIADRLGLYEWVWHPGLFNLAVYFILVMGVAIFQQSTF</sequence>
<evidence type="ECO:0000313" key="6">
    <source>
        <dbReference type="EMBL" id="GAA4650061.1"/>
    </source>
</evidence>
<gene>
    <name evidence="6" type="ORF">GCM10023116_23440</name>
</gene>
<dbReference type="InterPro" id="IPR012451">
    <property type="entry name" value="DUF1656"/>
</dbReference>
<feature type="transmembrane region" description="Helical" evidence="5">
    <location>
        <begin position="40"/>
        <end position="62"/>
    </location>
</feature>
<organism evidence="6 7">
    <name type="scientific">Kistimonas scapharcae</name>
    <dbReference type="NCBI Taxonomy" id="1036133"/>
    <lineage>
        <taxon>Bacteria</taxon>
        <taxon>Pseudomonadati</taxon>
        <taxon>Pseudomonadota</taxon>
        <taxon>Gammaproteobacteria</taxon>
        <taxon>Oceanospirillales</taxon>
        <taxon>Endozoicomonadaceae</taxon>
        <taxon>Kistimonas</taxon>
    </lineage>
</organism>
<dbReference type="RefSeq" id="WP_345196150.1">
    <property type="nucleotide sequence ID" value="NZ_BAABFL010000357.1"/>
</dbReference>
<keyword evidence="2 5" id="KW-0812">Transmembrane</keyword>
<evidence type="ECO:0000313" key="7">
    <source>
        <dbReference type="Proteomes" id="UP001500604"/>
    </source>
</evidence>
<proteinExistence type="predicted"/>
<protein>
    <recommendedName>
        <fullName evidence="8">DUF1656 domain-containing protein</fullName>
    </recommendedName>
</protein>
<dbReference type="Pfam" id="PF07869">
    <property type="entry name" value="DUF1656"/>
    <property type="match status" value="1"/>
</dbReference>
<evidence type="ECO:0000256" key="4">
    <source>
        <dbReference type="ARBA" id="ARBA00023136"/>
    </source>
</evidence>
<keyword evidence="1" id="KW-1003">Cell membrane</keyword>
<feature type="transmembrane region" description="Helical" evidence="5">
    <location>
        <begin position="6"/>
        <end position="28"/>
    </location>
</feature>
<comment type="caution">
    <text evidence="6">The sequence shown here is derived from an EMBL/GenBank/DDBJ whole genome shotgun (WGS) entry which is preliminary data.</text>
</comment>
<name>A0ABP8V466_9GAMM</name>
<evidence type="ECO:0000256" key="3">
    <source>
        <dbReference type="ARBA" id="ARBA00022989"/>
    </source>
</evidence>
<keyword evidence="7" id="KW-1185">Reference proteome</keyword>
<accession>A0ABP8V466</accession>
<evidence type="ECO:0008006" key="8">
    <source>
        <dbReference type="Google" id="ProtNLM"/>
    </source>
</evidence>
<evidence type="ECO:0000256" key="1">
    <source>
        <dbReference type="ARBA" id="ARBA00022475"/>
    </source>
</evidence>
<dbReference type="Proteomes" id="UP001500604">
    <property type="component" value="Unassembled WGS sequence"/>
</dbReference>
<dbReference type="EMBL" id="BAABFL010000357">
    <property type="protein sequence ID" value="GAA4650061.1"/>
    <property type="molecule type" value="Genomic_DNA"/>
</dbReference>
<reference evidence="7" key="1">
    <citation type="journal article" date="2019" name="Int. J. Syst. Evol. Microbiol.">
        <title>The Global Catalogue of Microorganisms (GCM) 10K type strain sequencing project: providing services to taxonomists for standard genome sequencing and annotation.</title>
        <authorList>
            <consortium name="The Broad Institute Genomics Platform"/>
            <consortium name="The Broad Institute Genome Sequencing Center for Infectious Disease"/>
            <person name="Wu L."/>
            <person name="Ma J."/>
        </authorList>
    </citation>
    <scope>NUCLEOTIDE SEQUENCE [LARGE SCALE GENOMIC DNA]</scope>
    <source>
        <strain evidence="7">JCM 17805</strain>
    </source>
</reference>
<evidence type="ECO:0000256" key="2">
    <source>
        <dbReference type="ARBA" id="ARBA00022692"/>
    </source>
</evidence>
<keyword evidence="4 5" id="KW-0472">Membrane</keyword>